<dbReference type="Pfam" id="PF02518">
    <property type="entry name" value="HATPase_c"/>
    <property type="match status" value="1"/>
</dbReference>
<dbReference type="OrthoDB" id="9787818at2"/>
<feature type="coiled-coil region" evidence="7">
    <location>
        <begin position="140"/>
        <end position="184"/>
    </location>
</feature>
<feature type="domain" description="Response regulatory" evidence="9">
    <location>
        <begin position="3"/>
        <end position="121"/>
    </location>
</feature>
<dbReference type="CDD" id="cd00082">
    <property type="entry name" value="HisKA"/>
    <property type="match status" value="1"/>
</dbReference>
<protein>
    <recommendedName>
        <fullName evidence="2">histidine kinase</fullName>
        <ecNumber evidence="2">2.7.13.3</ecNumber>
    </recommendedName>
</protein>
<evidence type="ECO:0000256" key="5">
    <source>
        <dbReference type="ARBA" id="ARBA00022777"/>
    </source>
</evidence>
<dbReference type="RefSeq" id="WP_078790866.1">
    <property type="nucleotide sequence ID" value="NZ_FUWR01000016.1"/>
</dbReference>
<keyword evidence="5 10" id="KW-0418">Kinase</keyword>
<organism evidence="10 11">
    <name type="scientific">Trichlorobacter thiogenes</name>
    <dbReference type="NCBI Taxonomy" id="115783"/>
    <lineage>
        <taxon>Bacteria</taxon>
        <taxon>Pseudomonadati</taxon>
        <taxon>Thermodesulfobacteriota</taxon>
        <taxon>Desulfuromonadia</taxon>
        <taxon>Geobacterales</taxon>
        <taxon>Geobacteraceae</taxon>
        <taxon>Trichlorobacter</taxon>
    </lineage>
</organism>
<sequence>MKRALIVDDHVENLYFLEVLLKGNGFDQVDNAENGGQALEMARKNRPDLIVSDILMPVMDGYALCRELKADEQLKQIPFIFYTATFTTAKDEALALSLGADRFIFKPQEPDALMQIINEVLSAPRPAFELQPAEETTILKEYNEALFRKLEKKMADLEQANRELQQREQELLSAREAAECANRAKMRFLHIMSHELRTPLNIIMGALQLSEIDQAYDPHMTANAKTALFSLLDMIDNILEASRLESAEHSFVHKPLELESLLVSVNRLFSVAAENKGLTLRLSRADDLPQSIMVDGAHLQQIIAHLLKNAITFTERGTVELRIKRDTGLSPDQPLLRIDVQDTGIGIDPDKQQLVFDLFSQVDTSNSRSHGGVGLGLMLTKRLVELMGGTITLHSIPGSGSTFTVRLPLLVAA</sequence>
<dbReference type="PANTHER" id="PTHR43047:SF72">
    <property type="entry name" value="OSMOSENSING HISTIDINE PROTEIN KINASE SLN1"/>
    <property type="match status" value="1"/>
</dbReference>
<name>A0A1T4QZU3_9BACT</name>
<accession>A0A1T4QZU3</accession>
<dbReference type="Gene3D" id="1.10.287.130">
    <property type="match status" value="1"/>
</dbReference>
<dbReference type="EMBL" id="FUWR01000016">
    <property type="protein sequence ID" value="SKA09146.1"/>
    <property type="molecule type" value="Genomic_DNA"/>
</dbReference>
<dbReference type="SUPFAM" id="SSF47384">
    <property type="entry name" value="Homodimeric domain of signal transducing histidine kinase"/>
    <property type="match status" value="1"/>
</dbReference>
<dbReference type="InterPro" id="IPR005467">
    <property type="entry name" value="His_kinase_dom"/>
</dbReference>
<dbReference type="GO" id="GO:0000155">
    <property type="term" value="F:phosphorelay sensor kinase activity"/>
    <property type="evidence" value="ECO:0007669"/>
    <property type="project" value="InterPro"/>
</dbReference>
<dbReference type="InterPro" id="IPR003594">
    <property type="entry name" value="HATPase_dom"/>
</dbReference>
<keyword evidence="4" id="KW-0808">Transferase</keyword>
<dbReference type="Pfam" id="PF00512">
    <property type="entry name" value="HisKA"/>
    <property type="match status" value="1"/>
</dbReference>
<dbReference type="GO" id="GO:0005886">
    <property type="term" value="C:plasma membrane"/>
    <property type="evidence" value="ECO:0007669"/>
    <property type="project" value="TreeGrafter"/>
</dbReference>
<evidence type="ECO:0000256" key="4">
    <source>
        <dbReference type="ARBA" id="ARBA00022679"/>
    </source>
</evidence>
<reference evidence="11" key="1">
    <citation type="submission" date="2017-02" db="EMBL/GenBank/DDBJ databases">
        <authorList>
            <person name="Varghese N."/>
            <person name="Submissions S."/>
        </authorList>
    </citation>
    <scope>NUCLEOTIDE SEQUENCE [LARGE SCALE GENOMIC DNA]</scope>
    <source>
        <strain evidence="11">ATCC BAA-34</strain>
    </source>
</reference>
<dbReference type="EC" id="2.7.13.3" evidence="2"/>
<dbReference type="FunFam" id="3.30.565.10:FF:000010">
    <property type="entry name" value="Sensor histidine kinase RcsC"/>
    <property type="match status" value="1"/>
</dbReference>
<keyword evidence="7" id="KW-0175">Coiled coil</keyword>
<dbReference type="AlphaFoldDB" id="A0A1T4QZU3"/>
<dbReference type="SMART" id="SM00387">
    <property type="entry name" value="HATPase_c"/>
    <property type="match status" value="1"/>
</dbReference>
<feature type="domain" description="Histidine kinase" evidence="8">
    <location>
        <begin position="191"/>
        <end position="411"/>
    </location>
</feature>
<evidence type="ECO:0000313" key="10">
    <source>
        <dbReference type="EMBL" id="SKA09146.1"/>
    </source>
</evidence>
<keyword evidence="11" id="KW-1185">Reference proteome</keyword>
<evidence type="ECO:0000256" key="7">
    <source>
        <dbReference type="SAM" id="Coils"/>
    </source>
</evidence>
<dbReference type="STRING" id="115783.SAMN02745119_02611"/>
<dbReference type="GO" id="GO:0009927">
    <property type="term" value="F:histidine phosphotransfer kinase activity"/>
    <property type="evidence" value="ECO:0007669"/>
    <property type="project" value="TreeGrafter"/>
</dbReference>
<evidence type="ECO:0000256" key="6">
    <source>
        <dbReference type="PROSITE-ProRule" id="PRU00169"/>
    </source>
</evidence>
<dbReference type="CDD" id="cd16922">
    <property type="entry name" value="HATPase_EvgS-ArcB-TorS-like"/>
    <property type="match status" value="1"/>
</dbReference>
<dbReference type="InterPro" id="IPR036890">
    <property type="entry name" value="HATPase_C_sf"/>
</dbReference>
<evidence type="ECO:0000313" key="11">
    <source>
        <dbReference type="Proteomes" id="UP000190102"/>
    </source>
</evidence>
<evidence type="ECO:0000256" key="2">
    <source>
        <dbReference type="ARBA" id="ARBA00012438"/>
    </source>
</evidence>
<dbReference type="InterPro" id="IPR011006">
    <property type="entry name" value="CheY-like_superfamily"/>
</dbReference>
<keyword evidence="3 6" id="KW-0597">Phosphoprotein</keyword>
<comment type="catalytic activity">
    <reaction evidence="1">
        <text>ATP + protein L-histidine = ADP + protein N-phospho-L-histidine.</text>
        <dbReference type="EC" id="2.7.13.3"/>
    </reaction>
</comment>
<dbReference type="Gene3D" id="3.40.50.2300">
    <property type="match status" value="1"/>
</dbReference>
<dbReference type="Proteomes" id="UP000190102">
    <property type="component" value="Unassembled WGS sequence"/>
</dbReference>
<evidence type="ECO:0000256" key="3">
    <source>
        <dbReference type="ARBA" id="ARBA00022553"/>
    </source>
</evidence>
<gene>
    <name evidence="10" type="ORF">SAMN02745119_02611</name>
</gene>
<dbReference type="Pfam" id="PF00072">
    <property type="entry name" value="Response_reg"/>
    <property type="match status" value="1"/>
</dbReference>
<feature type="modified residue" description="4-aspartylphosphate" evidence="6">
    <location>
        <position position="53"/>
    </location>
</feature>
<dbReference type="PROSITE" id="PS50109">
    <property type="entry name" value="HIS_KIN"/>
    <property type="match status" value="1"/>
</dbReference>
<evidence type="ECO:0000256" key="1">
    <source>
        <dbReference type="ARBA" id="ARBA00000085"/>
    </source>
</evidence>
<dbReference type="SUPFAM" id="SSF52172">
    <property type="entry name" value="CheY-like"/>
    <property type="match status" value="1"/>
</dbReference>
<dbReference type="SMART" id="SM00388">
    <property type="entry name" value="HisKA"/>
    <property type="match status" value="1"/>
</dbReference>
<evidence type="ECO:0000259" key="8">
    <source>
        <dbReference type="PROSITE" id="PS50109"/>
    </source>
</evidence>
<dbReference type="Gene3D" id="3.30.565.10">
    <property type="entry name" value="Histidine kinase-like ATPase, C-terminal domain"/>
    <property type="match status" value="1"/>
</dbReference>
<dbReference type="PROSITE" id="PS50110">
    <property type="entry name" value="RESPONSE_REGULATORY"/>
    <property type="match status" value="1"/>
</dbReference>
<dbReference type="PANTHER" id="PTHR43047">
    <property type="entry name" value="TWO-COMPONENT HISTIDINE PROTEIN KINASE"/>
    <property type="match status" value="1"/>
</dbReference>
<proteinExistence type="predicted"/>
<dbReference type="InterPro" id="IPR004358">
    <property type="entry name" value="Sig_transdc_His_kin-like_C"/>
</dbReference>
<dbReference type="InterPro" id="IPR001789">
    <property type="entry name" value="Sig_transdc_resp-reg_receiver"/>
</dbReference>
<dbReference type="SUPFAM" id="SSF55874">
    <property type="entry name" value="ATPase domain of HSP90 chaperone/DNA topoisomerase II/histidine kinase"/>
    <property type="match status" value="1"/>
</dbReference>
<dbReference type="InterPro" id="IPR036097">
    <property type="entry name" value="HisK_dim/P_sf"/>
</dbReference>
<dbReference type="InterPro" id="IPR003661">
    <property type="entry name" value="HisK_dim/P_dom"/>
</dbReference>
<dbReference type="SMART" id="SM00448">
    <property type="entry name" value="REC"/>
    <property type="match status" value="1"/>
</dbReference>
<evidence type="ECO:0000259" key="9">
    <source>
        <dbReference type="PROSITE" id="PS50110"/>
    </source>
</evidence>
<dbReference type="PRINTS" id="PR00344">
    <property type="entry name" value="BCTRLSENSOR"/>
</dbReference>